<evidence type="ECO:0000259" key="1">
    <source>
        <dbReference type="Pfam" id="PF12937"/>
    </source>
</evidence>
<dbReference type="InParanoid" id="A0A165MSS2"/>
<dbReference type="InterPro" id="IPR001810">
    <property type="entry name" value="F-box_dom"/>
</dbReference>
<dbReference type="CDD" id="cd09917">
    <property type="entry name" value="F-box_SF"/>
    <property type="match status" value="1"/>
</dbReference>
<keyword evidence="3" id="KW-1185">Reference proteome</keyword>
<proteinExistence type="predicted"/>
<dbReference type="EMBL" id="KV425907">
    <property type="protein sequence ID" value="KZV99701.1"/>
    <property type="molecule type" value="Genomic_DNA"/>
</dbReference>
<dbReference type="AlphaFoldDB" id="A0A165MSS2"/>
<sequence>MASISVALQQALIKSASAWNENHSVLHLFPSEILACVFSHFRFCDLVRTTRVSAYWCRLALKHGCLMTDPSLPLSSPTMPPIREQYIYLEDLGIEPLVQKNLPLTSTCRSFAVCACSPRRHVVRIVVSTGRARNSQRGSGTSAPVYLSAAELATRRALR</sequence>
<dbReference type="InterPro" id="IPR036047">
    <property type="entry name" value="F-box-like_dom_sf"/>
</dbReference>
<dbReference type="Gene3D" id="1.20.1280.50">
    <property type="match status" value="1"/>
</dbReference>
<organism evidence="2 3">
    <name type="scientific">Exidia glandulosa HHB12029</name>
    <dbReference type="NCBI Taxonomy" id="1314781"/>
    <lineage>
        <taxon>Eukaryota</taxon>
        <taxon>Fungi</taxon>
        <taxon>Dikarya</taxon>
        <taxon>Basidiomycota</taxon>
        <taxon>Agaricomycotina</taxon>
        <taxon>Agaricomycetes</taxon>
        <taxon>Auriculariales</taxon>
        <taxon>Exidiaceae</taxon>
        <taxon>Exidia</taxon>
    </lineage>
</organism>
<evidence type="ECO:0000313" key="3">
    <source>
        <dbReference type="Proteomes" id="UP000077266"/>
    </source>
</evidence>
<dbReference type="Proteomes" id="UP000077266">
    <property type="component" value="Unassembled WGS sequence"/>
</dbReference>
<feature type="domain" description="F-box" evidence="1">
    <location>
        <begin position="30"/>
        <end position="68"/>
    </location>
</feature>
<protein>
    <recommendedName>
        <fullName evidence="1">F-box domain-containing protein</fullName>
    </recommendedName>
</protein>
<accession>A0A165MSS2</accession>
<reference evidence="2 3" key="1">
    <citation type="journal article" date="2016" name="Mol. Biol. Evol.">
        <title>Comparative Genomics of Early-Diverging Mushroom-Forming Fungi Provides Insights into the Origins of Lignocellulose Decay Capabilities.</title>
        <authorList>
            <person name="Nagy L.G."/>
            <person name="Riley R."/>
            <person name="Tritt A."/>
            <person name="Adam C."/>
            <person name="Daum C."/>
            <person name="Floudas D."/>
            <person name="Sun H."/>
            <person name="Yadav J.S."/>
            <person name="Pangilinan J."/>
            <person name="Larsson K.H."/>
            <person name="Matsuura K."/>
            <person name="Barry K."/>
            <person name="Labutti K."/>
            <person name="Kuo R."/>
            <person name="Ohm R.A."/>
            <person name="Bhattacharya S.S."/>
            <person name="Shirouzu T."/>
            <person name="Yoshinaga Y."/>
            <person name="Martin F.M."/>
            <person name="Grigoriev I.V."/>
            <person name="Hibbett D.S."/>
        </authorList>
    </citation>
    <scope>NUCLEOTIDE SEQUENCE [LARGE SCALE GENOMIC DNA]</scope>
    <source>
        <strain evidence="2 3">HHB12029</strain>
    </source>
</reference>
<evidence type="ECO:0000313" key="2">
    <source>
        <dbReference type="EMBL" id="KZV99701.1"/>
    </source>
</evidence>
<gene>
    <name evidence="2" type="ORF">EXIGLDRAFT_214539</name>
</gene>
<dbReference type="Pfam" id="PF12937">
    <property type="entry name" value="F-box-like"/>
    <property type="match status" value="1"/>
</dbReference>
<dbReference type="SUPFAM" id="SSF81383">
    <property type="entry name" value="F-box domain"/>
    <property type="match status" value="1"/>
</dbReference>
<name>A0A165MSS2_EXIGL</name>